<keyword evidence="2" id="KW-1185">Reference proteome</keyword>
<dbReference type="STRING" id="550983.A4R26_16475"/>
<evidence type="ECO:0000313" key="2">
    <source>
        <dbReference type="Proteomes" id="UP000192276"/>
    </source>
</evidence>
<reference evidence="2" key="1">
    <citation type="submission" date="2016-04" db="EMBL/GenBank/DDBJ databases">
        <authorList>
            <person name="Chen L."/>
            <person name="Zhuang W."/>
            <person name="Wang G."/>
        </authorList>
    </citation>
    <scope>NUCLEOTIDE SEQUENCE [LARGE SCALE GENOMIC DNA]</scope>
    <source>
        <strain evidence="2">208</strain>
    </source>
</reference>
<dbReference type="EMBL" id="LWBP01000089">
    <property type="protein sequence ID" value="OQP64639.1"/>
    <property type="molecule type" value="Genomic_DNA"/>
</dbReference>
<dbReference type="Proteomes" id="UP000192276">
    <property type="component" value="Unassembled WGS sequence"/>
</dbReference>
<dbReference type="OrthoDB" id="9813918at2"/>
<accession>A0A1V9G1X2</accession>
<evidence type="ECO:0000313" key="1">
    <source>
        <dbReference type="EMBL" id="OQP64639.1"/>
    </source>
</evidence>
<protein>
    <submittedName>
        <fullName evidence="1">Uncharacterized protein</fullName>
    </submittedName>
</protein>
<proteinExistence type="predicted"/>
<dbReference type="AlphaFoldDB" id="A0A1V9G1X2"/>
<dbReference type="RefSeq" id="WP_081163630.1">
    <property type="nucleotide sequence ID" value="NZ_LWBP01000089.1"/>
</dbReference>
<sequence length="65" mass="7453">MNTLAKPRNPQDGFVILTIDENSTTEDDSIFVQFIRFTYDVEIPAKAVEESPLPNEFADMLRKAY</sequence>
<name>A0A1V9G1X2_9BACT</name>
<comment type="caution">
    <text evidence="1">The sequence shown here is derived from an EMBL/GenBank/DDBJ whole genome shotgun (WGS) entry which is preliminary data.</text>
</comment>
<organism evidence="1 2">
    <name type="scientific">Niastella populi</name>
    <dbReference type="NCBI Taxonomy" id="550983"/>
    <lineage>
        <taxon>Bacteria</taxon>
        <taxon>Pseudomonadati</taxon>
        <taxon>Bacteroidota</taxon>
        <taxon>Chitinophagia</taxon>
        <taxon>Chitinophagales</taxon>
        <taxon>Chitinophagaceae</taxon>
        <taxon>Niastella</taxon>
    </lineage>
</organism>
<gene>
    <name evidence="1" type="ORF">A4R26_16475</name>
</gene>